<evidence type="ECO:0000256" key="1">
    <source>
        <dbReference type="SAM" id="MobiDB-lite"/>
    </source>
</evidence>
<evidence type="ECO:0000259" key="2">
    <source>
        <dbReference type="Pfam" id="PF14111"/>
    </source>
</evidence>
<protein>
    <submittedName>
        <fullName evidence="3">Retrotransposon protein, putative, unclassified</fullName>
    </submittedName>
</protein>
<dbReference type="PANTHER" id="PTHR31286">
    <property type="entry name" value="GLYCINE-RICH CELL WALL STRUCTURAL PROTEIN 1.8-LIKE"/>
    <property type="match status" value="1"/>
</dbReference>
<name>A0ABQ5FFZ3_9ASTR</name>
<proteinExistence type="predicted"/>
<sequence length="359" mass="39400">VINDESVAMEVQSLVVDQTNTVKKVGDHTHLYLHKELLRLETPLIDVVVPVESIRAISERFLNTAYGFFLGKQVAYPVVANYVRNTRGKFGLVKSMLNSSTGLFSFQFSSIDGLNSMLENGPWFIHNHPIILCKWNLDVDLLKEDVGNALVWVKLHGVPVRAFSEDGLSVIATKLGVAKNLKKLIQTSRGVPVGPKVGFKPHKEYRPVPKKPTASLSGNKKKGVAHINEVSNSNPFDVLFLGKDPFDVLNSVDNNVELGTNRRTINLVNNEANSSGSCFMNVKNISTSNTHVIDKIGKFEDLLIDGPAILVDEAGNPLKKVECSGDYDSEDEVASVDNDMGRSLASERVGFGTQSLLEQ</sequence>
<evidence type="ECO:0000313" key="3">
    <source>
        <dbReference type="EMBL" id="GJT61909.1"/>
    </source>
</evidence>
<reference evidence="3" key="2">
    <citation type="submission" date="2022-01" db="EMBL/GenBank/DDBJ databases">
        <authorList>
            <person name="Yamashiro T."/>
            <person name="Shiraishi A."/>
            <person name="Satake H."/>
            <person name="Nakayama K."/>
        </authorList>
    </citation>
    <scope>NUCLEOTIDE SEQUENCE</scope>
</reference>
<keyword evidence="4" id="KW-1185">Reference proteome</keyword>
<accession>A0ABQ5FFZ3</accession>
<gene>
    <name evidence="3" type="ORF">Tco_1005442</name>
</gene>
<dbReference type="EMBL" id="BQNB010017329">
    <property type="protein sequence ID" value="GJT61909.1"/>
    <property type="molecule type" value="Genomic_DNA"/>
</dbReference>
<reference evidence="3" key="1">
    <citation type="journal article" date="2022" name="Int. J. Mol. Sci.">
        <title>Draft Genome of Tanacetum Coccineum: Genomic Comparison of Closely Related Tanacetum-Family Plants.</title>
        <authorList>
            <person name="Yamashiro T."/>
            <person name="Shiraishi A."/>
            <person name="Nakayama K."/>
            <person name="Satake H."/>
        </authorList>
    </citation>
    <scope>NUCLEOTIDE SEQUENCE</scope>
</reference>
<evidence type="ECO:0000313" key="4">
    <source>
        <dbReference type="Proteomes" id="UP001151760"/>
    </source>
</evidence>
<dbReference type="Proteomes" id="UP001151760">
    <property type="component" value="Unassembled WGS sequence"/>
</dbReference>
<dbReference type="InterPro" id="IPR040256">
    <property type="entry name" value="At4g02000-like"/>
</dbReference>
<feature type="region of interest" description="Disordered" evidence="1">
    <location>
        <begin position="199"/>
        <end position="220"/>
    </location>
</feature>
<feature type="domain" description="DUF4283" evidence="2">
    <location>
        <begin position="66"/>
        <end position="141"/>
    </location>
</feature>
<comment type="caution">
    <text evidence="3">The sequence shown here is derived from an EMBL/GenBank/DDBJ whole genome shotgun (WGS) entry which is preliminary data.</text>
</comment>
<dbReference type="PANTHER" id="PTHR31286:SF99">
    <property type="entry name" value="DUF4283 DOMAIN-CONTAINING PROTEIN"/>
    <property type="match status" value="1"/>
</dbReference>
<feature type="non-terminal residue" evidence="3">
    <location>
        <position position="1"/>
    </location>
</feature>
<dbReference type="Pfam" id="PF14111">
    <property type="entry name" value="DUF4283"/>
    <property type="match status" value="1"/>
</dbReference>
<organism evidence="3 4">
    <name type="scientific">Tanacetum coccineum</name>
    <dbReference type="NCBI Taxonomy" id="301880"/>
    <lineage>
        <taxon>Eukaryota</taxon>
        <taxon>Viridiplantae</taxon>
        <taxon>Streptophyta</taxon>
        <taxon>Embryophyta</taxon>
        <taxon>Tracheophyta</taxon>
        <taxon>Spermatophyta</taxon>
        <taxon>Magnoliopsida</taxon>
        <taxon>eudicotyledons</taxon>
        <taxon>Gunneridae</taxon>
        <taxon>Pentapetalae</taxon>
        <taxon>asterids</taxon>
        <taxon>campanulids</taxon>
        <taxon>Asterales</taxon>
        <taxon>Asteraceae</taxon>
        <taxon>Asteroideae</taxon>
        <taxon>Anthemideae</taxon>
        <taxon>Anthemidinae</taxon>
        <taxon>Tanacetum</taxon>
    </lineage>
</organism>
<dbReference type="InterPro" id="IPR025558">
    <property type="entry name" value="DUF4283"/>
</dbReference>